<dbReference type="EMBL" id="JABBJH010000002">
    <property type="protein sequence ID" value="NMK38148.1"/>
    <property type="molecule type" value="Genomic_DNA"/>
</dbReference>
<proteinExistence type="predicted"/>
<comment type="caution">
    <text evidence="2">The sequence shown here is derived from an EMBL/GenBank/DDBJ whole genome shotgun (WGS) entry which is preliminary data.</text>
</comment>
<gene>
    <name evidence="2" type="ORF">HG933_01860</name>
</gene>
<reference evidence="2 3" key="1">
    <citation type="submission" date="2020-04" db="EMBL/GenBank/DDBJ databases">
        <authorList>
            <person name="Hitch T.C.A."/>
            <person name="Wylensek D."/>
            <person name="Clavel T."/>
        </authorList>
    </citation>
    <scope>NUCLEOTIDE SEQUENCE [LARGE SCALE GENOMIC DNA]</scope>
    <source>
        <strain evidence="2 3">WCA-386-APC-2A</strain>
    </source>
</reference>
<dbReference type="RefSeq" id="WP_054336879.1">
    <property type="nucleotide sequence ID" value="NZ_AP031433.1"/>
</dbReference>
<evidence type="ECO:0000313" key="3">
    <source>
        <dbReference type="Proteomes" id="UP000536773"/>
    </source>
</evidence>
<organism evidence="2 3">
    <name type="scientific">Megasphaera elsdenii</name>
    <dbReference type="NCBI Taxonomy" id="907"/>
    <lineage>
        <taxon>Bacteria</taxon>
        <taxon>Bacillati</taxon>
        <taxon>Bacillota</taxon>
        <taxon>Negativicutes</taxon>
        <taxon>Veillonellales</taxon>
        <taxon>Veillonellaceae</taxon>
        <taxon>Megasphaera</taxon>
    </lineage>
</organism>
<accession>A0A848ENJ7</accession>
<name>A0A848ENJ7_MEGEL</name>
<evidence type="ECO:0000256" key="1">
    <source>
        <dbReference type="SAM" id="SignalP"/>
    </source>
</evidence>
<evidence type="ECO:0008006" key="4">
    <source>
        <dbReference type="Google" id="ProtNLM"/>
    </source>
</evidence>
<dbReference type="Proteomes" id="UP000536773">
    <property type="component" value="Unassembled WGS sequence"/>
</dbReference>
<feature type="signal peptide" evidence="1">
    <location>
        <begin position="1"/>
        <end position="22"/>
    </location>
</feature>
<dbReference type="AlphaFoldDB" id="A0A848ENJ7"/>
<sequence length="235" mass="26792">MKIRTLLFFLFFAVASVMPGLAEFTEWQDTDYDFSKVKTVYLSGMDTSEAGVAESVRDQKYKDDYRKKAGKIKVVKVVMAPREQPRALLPGETIPSEKAAPAVTKGADVVTIPQGAVDAKADIYILAKMTQCDVDSYLVPAHTEWKSRQVEENYVDKDGKLHSFYRTENYPEYVPDHDVPYVTVGVQFQWFDTKTGKLVASSEDVRRRNSESNPSSVYNRIIDRFYKNMKDTLEK</sequence>
<keyword evidence="1" id="KW-0732">Signal</keyword>
<feature type="chain" id="PRO_5038701008" description="DUF4136 domain-containing protein" evidence="1">
    <location>
        <begin position="23"/>
        <end position="235"/>
    </location>
</feature>
<protein>
    <recommendedName>
        <fullName evidence="4">DUF4136 domain-containing protein</fullName>
    </recommendedName>
</protein>
<evidence type="ECO:0000313" key="2">
    <source>
        <dbReference type="EMBL" id="NMK38148.1"/>
    </source>
</evidence>